<protein>
    <submittedName>
        <fullName evidence="5">Helix-turn-helix transcriptional regulator</fullName>
    </submittedName>
</protein>
<dbReference type="Proteomes" id="UP001203284">
    <property type="component" value="Unassembled WGS sequence"/>
</dbReference>
<dbReference type="PANTHER" id="PTHR44688">
    <property type="entry name" value="DNA-BINDING TRANSCRIPTIONAL ACTIVATOR DEVR_DOSR"/>
    <property type="match status" value="1"/>
</dbReference>
<gene>
    <name evidence="5" type="ORF">MWN34_09210</name>
</gene>
<keyword evidence="3" id="KW-0804">Transcription</keyword>
<dbReference type="EMBL" id="JALKCH010000005">
    <property type="protein sequence ID" value="MCK0197090.1"/>
    <property type="molecule type" value="Genomic_DNA"/>
</dbReference>
<comment type="caution">
    <text evidence="5">The sequence shown here is derived from an EMBL/GenBank/DDBJ whole genome shotgun (WGS) entry which is preliminary data.</text>
</comment>
<name>A0ABT0DAX9_9HYPH</name>
<dbReference type="SUPFAM" id="SSF46894">
    <property type="entry name" value="C-terminal effector domain of the bipartite response regulators"/>
    <property type="match status" value="1"/>
</dbReference>
<reference evidence="5 6" key="1">
    <citation type="submission" date="2022-04" db="EMBL/GenBank/DDBJ databases">
        <authorList>
            <person name="Grouzdev D.S."/>
            <person name="Pantiukh K.S."/>
            <person name="Krutkina M.S."/>
        </authorList>
    </citation>
    <scope>NUCLEOTIDE SEQUENCE [LARGE SCALE GENOMIC DNA]</scope>
    <source>
        <strain evidence="5 6">6x-1</strain>
    </source>
</reference>
<dbReference type="RefSeq" id="WP_247028686.1">
    <property type="nucleotide sequence ID" value="NZ_JALKCH010000005.1"/>
</dbReference>
<evidence type="ECO:0000313" key="5">
    <source>
        <dbReference type="EMBL" id="MCK0197090.1"/>
    </source>
</evidence>
<keyword evidence="2" id="KW-0238">DNA-binding</keyword>
<accession>A0ABT0DAX9</accession>
<evidence type="ECO:0000256" key="2">
    <source>
        <dbReference type="ARBA" id="ARBA00023125"/>
    </source>
</evidence>
<keyword evidence="1" id="KW-0805">Transcription regulation</keyword>
<dbReference type="InterPro" id="IPR016032">
    <property type="entry name" value="Sig_transdc_resp-reg_C-effctor"/>
</dbReference>
<dbReference type="InterPro" id="IPR036388">
    <property type="entry name" value="WH-like_DNA-bd_sf"/>
</dbReference>
<dbReference type="CDD" id="cd06170">
    <property type="entry name" value="LuxR_C_like"/>
    <property type="match status" value="1"/>
</dbReference>
<dbReference type="PANTHER" id="PTHR44688:SF16">
    <property type="entry name" value="DNA-BINDING TRANSCRIPTIONAL ACTIVATOR DEVR_DOSR"/>
    <property type="match status" value="1"/>
</dbReference>
<dbReference type="PRINTS" id="PR00038">
    <property type="entry name" value="HTHLUXR"/>
</dbReference>
<evidence type="ECO:0000256" key="1">
    <source>
        <dbReference type="ARBA" id="ARBA00023015"/>
    </source>
</evidence>
<keyword evidence="6" id="KW-1185">Reference proteome</keyword>
<proteinExistence type="predicted"/>
<dbReference type="SMART" id="SM00421">
    <property type="entry name" value="HTH_LUXR"/>
    <property type="match status" value="1"/>
</dbReference>
<evidence type="ECO:0000256" key="3">
    <source>
        <dbReference type="ARBA" id="ARBA00023163"/>
    </source>
</evidence>
<feature type="domain" description="HTH luxR-type" evidence="4">
    <location>
        <begin position="312"/>
        <end position="377"/>
    </location>
</feature>
<dbReference type="InterPro" id="IPR000792">
    <property type="entry name" value="Tscrpt_reg_LuxR_C"/>
</dbReference>
<evidence type="ECO:0000259" key="4">
    <source>
        <dbReference type="PROSITE" id="PS50043"/>
    </source>
</evidence>
<organism evidence="5 6">
    <name type="scientific">Ancylobacter crimeensis</name>
    <dbReference type="NCBI Taxonomy" id="2579147"/>
    <lineage>
        <taxon>Bacteria</taxon>
        <taxon>Pseudomonadati</taxon>
        <taxon>Pseudomonadota</taxon>
        <taxon>Alphaproteobacteria</taxon>
        <taxon>Hyphomicrobiales</taxon>
        <taxon>Xanthobacteraceae</taxon>
        <taxon>Ancylobacter</taxon>
    </lineage>
</organism>
<dbReference type="PROSITE" id="PS50043">
    <property type="entry name" value="HTH_LUXR_2"/>
    <property type="match status" value="1"/>
</dbReference>
<evidence type="ECO:0000313" key="6">
    <source>
        <dbReference type="Proteomes" id="UP001203284"/>
    </source>
</evidence>
<dbReference type="Gene3D" id="1.10.10.10">
    <property type="entry name" value="Winged helix-like DNA-binding domain superfamily/Winged helix DNA-binding domain"/>
    <property type="match status" value="1"/>
</dbReference>
<dbReference type="Pfam" id="PF00196">
    <property type="entry name" value="GerE"/>
    <property type="match status" value="1"/>
</dbReference>
<sequence length="382" mass="41188">MLELQDRAQLISELVGLIYDCVLDPEKWVPAVDRIRQALGFSYAILGVYPLPAGTVTLGVASGMSTERLAELTRLGPDIVELWGGDERVRQFPLEEPIVQSVAVPPEALAASSFVTQWAEPQGIVDAIAIGLERNPRMVSTLSFGWHRDAGPLGEAELDSLRLLAPHFRRAIAISQLLELRSMVTADAAAILDSLPFGLFLVDELMSLLHVNPRGAAMLAARDTVQLHNGRIVIEGIGAVIEEAVVFSAHDAARLGRSGGTGFAAFGPQGEPRIVHVLPLKGREAGPGLFRRATAALFITRADDGIELPHKAFAALYGLTPAEIRVVELVVAGLTQREMSQRLGLQASTVKTHLLRVFEKTGVRRQVDLVRLVASLAGPLQL</sequence>